<dbReference type="SMART" id="SM00388">
    <property type="entry name" value="HisKA"/>
    <property type="match status" value="1"/>
</dbReference>
<feature type="transmembrane region" description="Helical" evidence="8">
    <location>
        <begin position="27"/>
        <end position="45"/>
    </location>
</feature>
<accession>A0ABV6R2X6</accession>
<dbReference type="Pfam" id="PF02518">
    <property type="entry name" value="HATPase_c"/>
    <property type="match status" value="1"/>
</dbReference>
<feature type="modified residue" description="4-aspartylphosphate" evidence="6">
    <location>
        <position position="557"/>
    </location>
</feature>
<feature type="domain" description="Histidine kinase" evidence="9">
    <location>
        <begin position="218"/>
        <end position="439"/>
    </location>
</feature>
<dbReference type="RefSeq" id="WP_376835957.1">
    <property type="nucleotide sequence ID" value="NZ_JBHLSW010000006.1"/>
</dbReference>
<dbReference type="InterPro" id="IPR003661">
    <property type="entry name" value="HisK_dim/P_dom"/>
</dbReference>
<dbReference type="PRINTS" id="PR00344">
    <property type="entry name" value="BCTRLSENSOR"/>
</dbReference>
<dbReference type="SMART" id="SM00387">
    <property type="entry name" value="HATPase_c"/>
    <property type="match status" value="1"/>
</dbReference>
<keyword evidence="11" id="KW-0547">Nucleotide-binding</keyword>
<dbReference type="Proteomes" id="UP001589906">
    <property type="component" value="Unassembled WGS sequence"/>
</dbReference>
<evidence type="ECO:0000259" key="10">
    <source>
        <dbReference type="PROSITE" id="PS50110"/>
    </source>
</evidence>
<dbReference type="InterPro" id="IPR005467">
    <property type="entry name" value="His_kinase_dom"/>
</dbReference>
<evidence type="ECO:0000256" key="6">
    <source>
        <dbReference type="PROSITE-ProRule" id="PRU00169"/>
    </source>
</evidence>
<dbReference type="SUPFAM" id="SSF55874">
    <property type="entry name" value="ATPase domain of HSP90 chaperone/DNA topoisomerase II/histidine kinase"/>
    <property type="match status" value="1"/>
</dbReference>
<comment type="catalytic activity">
    <reaction evidence="1">
        <text>ATP + protein L-histidine = ADP + protein N-phospho-L-histidine.</text>
        <dbReference type="EC" id="2.7.13.3"/>
    </reaction>
</comment>
<dbReference type="InterPro" id="IPR003594">
    <property type="entry name" value="HATPase_dom"/>
</dbReference>
<dbReference type="SUPFAM" id="SSF52172">
    <property type="entry name" value="CheY-like"/>
    <property type="match status" value="1"/>
</dbReference>
<evidence type="ECO:0000259" key="9">
    <source>
        <dbReference type="PROSITE" id="PS50109"/>
    </source>
</evidence>
<dbReference type="InterPro" id="IPR004358">
    <property type="entry name" value="Sig_transdc_His_kin-like_C"/>
</dbReference>
<sequence length="639" mass="67746">MAASYLQTEQPWVGAVRERRRALLQRVGMGCACALIFSPVLGWTFTLAWAAAYLLVQVLELTAFWPVADKGRNSLPRWRLAFGTLAVALNAASFSSLSIPLWLYGGPMGGICAAVIVCSGAVYAIVTSPRSPLILAAALTPQMAYMAAIPVMMTAWGSDGTFVMATTIALMIYAAYCLNTWARMNRASQAEASARLEAEARRKEAERAMDARGAFLAAVGHDLRTPLSAILTGAMELEREAQSASSRSNAALIGQAGLMMKSLLDDLLDHAKLDAGRMTISEVDFNLRSCLAKTLRLWQRAAAAKGLKLRVEGAAEAPAWVRGDETRLRQVLNNLISNAVKFTDEGSITLRIRSWAEEPRGHAIVIEVADTGPGMDGAQLARLFEPFDQTEDGVSARHGGTGLGLAISRDLVELMGGRLTVRSAKGEGAAFALALRLEPAESRPVEIVRPDDNGQGLITRALAGSPPAPAQAPVEAPTSAPAEEASGPEATADAVEAAPAGDEPPPLKVLVVDDHDINRRAVQLILGAIDCEIEMAADGMAALDACARQGFDVIFMDVRMPELDGRETTRRLRASDGLNRATPVIAVTADTAPEDIEACMKAGMNYFVSKPLTPPALLGALQHVLTEAEDAASAESAAA</sequence>
<dbReference type="Gene3D" id="3.40.50.2300">
    <property type="match status" value="1"/>
</dbReference>
<evidence type="ECO:0000256" key="4">
    <source>
        <dbReference type="ARBA" id="ARBA00022679"/>
    </source>
</evidence>
<feature type="compositionally biased region" description="Low complexity" evidence="7">
    <location>
        <begin position="471"/>
        <end position="501"/>
    </location>
</feature>
<feature type="transmembrane region" description="Helical" evidence="8">
    <location>
        <begin position="133"/>
        <end position="156"/>
    </location>
</feature>
<proteinExistence type="predicted"/>
<feature type="domain" description="Response regulatory" evidence="10">
    <location>
        <begin position="508"/>
        <end position="625"/>
    </location>
</feature>
<dbReference type="InterPro" id="IPR036890">
    <property type="entry name" value="HATPase_C_sf"/>
</dbReference>
<keyword evidence="8" id="KW-0812">Transmembrane</keyword>
<feature type="transmembrane region" description="Helical" evidence="8">
    <location>
        <begin position="51"/>
        <end position="68"/>
    </location>
</feature>
<dbReference type="SUPFAM" id="SSF47384">
    <property type="entry name" value="Homodimeric domain of signal transducing histidine kinase"/>
    <property type="match status" value="1"/>
</dbReference>
<dbReference type="SMART" id="SM00448">
    <property type="entry name" value="REC"/>
    <property type="match status" value="1"/>
</dbReference>
<feature type="transmembrane region" description="Helical" evidence="8">
    <location>
        <begin position="108"/>
        <end position="126"/>
    </location>
</feature>
<keyword evidence="11" id="KW-0067">ATP-binding</keyword>
<evidence type="ECO:0000256" key="7">
    <source>
        <dbReference type="SAM" id="MobiDB-lite"/>
    </source>
</evidence>
<evidence type="ECO:0000256" key="8">
    <source>
        <dbReference type="SAM" id="Phobius"/>
    </source>
</evidence>
<evidence type="ECO:0000256" key="3">
    <source>
        <dbReference type="ARBA" id="ARBA00022553"/>
    </source>
</evidence>
<evidence type="ECO:0000256" key="5">
    <source>
        <dbReference type="ARBA" id="ARBA00022777"/>
    </source>
</evidence>
<dbReference type="CDD" id="cd16922">
    <property type="entry name" value="HATPase_EvgS-ArcB-TorS-like"/>
    <property type="match status" value="1"/>
</dbReference>
<keyword evidence="12" id="KW-1185">Reference proteome</keyword>
<dbReference type="PANTHER" id="PTHR43047">
    <property type="entry name" value="TWO-COMPONENT HISTIDINE PROTEIN KINASE"/>
    <property type="match status" value="1"/>
</dbReference>
<feature type="region of interest" description="Disordered" evidence="7">
    <location>
        <begin position="460"/>
        <end position="505"/>
    </location>
</feature>
<feature type="transmembrane region" description="Helical" evidence="8">
    <location>
        <begin position="80"/>
        <end position="102"/>
    </location>
</feature>
<comment type="caution">
    <text evidence="11">The sequence shown here is derived from an EMBL/GenBank/DDBJ whole genome shotgun (WGS) entry which is preliminary data.</text>
</comment>
<name>A0ABV6R2X6_9CAUL</name>
<dbReference type="Gene3D" id="3.30.565.10">
    <property type="entry name" value="Histidine kinase-like ATPase, C-terminal domain"/>
    <property type="match status" value="1"/>
</dbReference>
<dbReference type="InterPro" id="IPR036097">
    <property type="entry name" value="HisK_dim/P_sf"/>
</dbReference>
<organism evidence="11 12">
    <name type="scientific">Brevundimonas balnearis</name>
    <dbReference type="NCBI Taxonomy" id="1572858"/>
    <lineage>
        <taxon>Bacteria</taxon>
        <taxon>Pseudomonadati</taxon>
        <taxon>Pseudomonadota</taxon>
        <taxon>Alphaproteobacteria</taxon>
        <taxon>Caulobacterales</taxon>
        <taxon>Caulobacteraceae</taxon>
        <taxon>Brevundimonas</taxon>
    </lineage>
</organism>
<evidence type="ECO:0000313" key="12">
    <source>
        <dbReference type="Proteomes" id="UP001589906"/>
    </source>
</evidence>
<dbReference type="InterPro" id="IPR011006">
    <property type="entry name" value="CheY-like_superfamily"/>
</dbReference>
<keyword evidence="8" id="KW-0472">Membrane</keyword>
<evidence type="ECO:0000256" key="2">
    <source>
        <dbReference type="ARBA" id="ARBA00012438"/>
    </source>
</evidence>
<dbReference type="Gene3D" id="1.10.287.130">
    <property type="match status" value="1"/>
</dbReference>
<dbReference type="PANTHER" id="PTHR43047:SF72">
    <property type="entry name" value="OSMOSENSING HISTIDINE PROTEIN KINASE SLN1"/>
    <property type="match status" value="1"/>
</dbReference>
<dbReference type="EMBL" id="JBHLSW010000006">
    <property type="protein sequence ID" value="MFC0633987.1"/>
    <property type="molecule type" value="Genomic_DNA"/>
</dbReference>
<gene>
    <name evidence="11" type="ORF">ACFFGE_08860</name>
</gene>
<evidence type="ECO:0000256" key="1">
    <source>
        <dbReference type="ARBA" id="ARBA00000085"/>
    </source>
</evidence>
<keyword evidence="4" id="KW-0808">Transferase</keyword>
<dbReference type="EC" id="2.7.13.3" evidence="2"/>
<keyword evidence="5" id="KW-0418">Kinase</keyword>
<dbReference type="PROSITE" id="PS50110">
    <property type="entry name" value="RESPONSE_REGULATORY"/>
    <property type="match status" value="1"/>
</dbReference>
<keyword evidence="8" id="KW-1133">Transmembrane helix</keyword>
<evidence type="ECO:0000313" key="11">
    <source>
        <dbReference type="EMBL" id="MFC0633987.1"/>
    </source>
</evidence>
<keyword evidence="3 6" id="KW-0597">Phosphoprotein</keyword>
<dbReference type="CDD" id="cd00082">
    <property type="entry name" value="HisKA"/>
    <property type="match status" value="1"/>
</dbReference>
<dbReference type="GO" id="GO:0005524">
    <property type="term" value="F:ATP binding"/>
    <property type="evidence" value="ECO:0007669"/>
    <property type="project" value="UniProtKB-KW"/>
</dbReference>
<reference evidence="11 12" key="1">
    <citation type="submission" date="2024-09" db="EMBL/GenBank/DDBJ databases">
        <authorList>
            <person name="Sun Q."/>
            <person name="Mori K."/>
        </authorList>
    </citation>
    <scope>NUCLEOTIDE SEQUENCE [LARGE SCALE GENOMIC DNA]</scope>
    <source>
        <strain evidence="11 12">NCAIM B.02621</strain>
    </source>
</reference>
<dbReference type="Pfam" id="PF00512">
    <property type="entry name" value="HisKA"/>
    <property type="match status" value="1"/>
</dbReference>
<feature type="transmembrane region" description="Helical" evidence="8">
    <location>
        <begin position="162"/>
        <end position="182"/>
    </location>
</feature>
<dbReference type="CDD" id="cd17546">
    <property type="entry name" value="REC_hyHK_CKI1_RcsC-like"/>
    <property type="match status" value="1"/>
</dbReference>
<dbReference type="PROSITE" id="PS50109">
    <property type="entry name" value="HIS_KIN"/>
    <property type="match status" value="1"/>
</dbReference>
<dbReference type="Pfam" id="PF00072">
    <property type="entry name" value="Response_reg"/>
    <property type="match status" value="1"/>
</dbReference>
<protein>
    <recommendedName>
        <fullName evidence="2">histidine kinase</fullName>
        <ecNumber evidence="2">2.7.13.3</ecNumber>
    </recommendedName>
</protein>
<dbReference type="InterPro" id="IPR001789">
    <property type="entry name" value="Sig_transdc_resp-reg_receiver"/>
</dbReference>